<dbReference type="AlphaFoldDB" id="A0A0B9A192"/>
<gene>
    <name evidence="1" type="ORF">AE0388_1543</name>
</gene>
<dbReference type="EMBL" id="JTJZ01000018">
    <property type="protein sequence ID" value="KHS52560.1"/>
    <property type="molecule type" value="Genomic_DNA"/>
</dbReference>
<dbReference type="PATRIC" id="fig|1703.6.peg.1435"/>
<protein>
    <submittedName>
        <fullName evidence="1">Uncharacterized protein</fullName>
    </submittedName>
</protein>
<reference evidence="1 2" key="1">
    <citation type="submission" date="2014-11" db="EMBL/GenBank/DDBJ databases">
        <title>Draft Genome Sequence of Brevibacterium linens AE038-8.</title>
        <authorList>
            <person name="Maizel D."/>
            <person name="Utturkar S.M."/>
            <person name="Brown S.D."/>
            <person name="Ferrero M."/>
            <person name="Rosen B.P."/>
        </authorList>
    </citation>
    <scope>NUCLEOTIDE SEQUENCE [LARGE SCALE GENOMIC DNA]</scope>
    <source>
        <strain evidence="1 2">AE038-8</strain>
    </source>
</reference>
<evidence type="ECO:0000313" key="1">
    <source>
        <dbReference type="EMBL" id="KHS52560.1"/>
    </source>
</evidence>
<keyword evidence="2" id="KW-1185">Reference proteome</keyword>
<name>A0A0B9A192_BRELN</name>
<dbReference type="Proteomes" id="UP000031488">
    <property type="component" value="Unassembled WGS sequence"/>
</dbReference>
<proteinExistence type="predicted"/>
<evidence type="ECO:0000313" key="2">
    <source>
        <dbReference type="Proteomes" id="UP000031488"/>
    </source>
</evidence>
<comment type="caution">
    <text evidence="1">The sequence shown here is derived from an EMBL/GenBank/DDBJ whole genome shotgun (WGS) entry which is preliminary data.</text>
</comment>
<accession>A0A0B9A192</accession>
<organism evidence="1 2">
    <name type="scientific">Brevibacterium linens</name>
    <dbReference type="NCBI Taxonomy" id="1703"/>
    <lineage>
        <taxon>Bacteria</taxon>
        <taxon>Bacillati</taxon>
        <taxon>Actinomycetota</taxon>
        <taxon>Actinomycetes</taxon>
        <taxon>Micrococcales</taxon>
        <taxon>Brevibacteriaceae</taxon>
        <taxon>Brevibacterium</taxon>
    </lineage>
</organism>
<sequence>MSATVSRNQVVEAVKILGLDPNAVLELHIYPQYVTGTEIVKALDGIESKRGKVTILPGEAPRRGFHMKVNGEGK</sequence>
<dbReference type="RefSeq" id="WP_039208838.1">
    <property type="nucleotide sequence ID" value="NZ_JTJZ01000018.1"/>
</dbReference>